<name>A0ABN8ICJ2_9NEOP</name>
<evidence type="ECO:0000313" key="1">
    <source>
        <dbReference type="EMBL" id="CAH2051748.1"/>
    </source>
</evidence>
<dbReference type="EMBL" id="OW152832">
    <property type="protein sequence ID" value="CAH2051748.1"/>
    <property type="molecule type" value="Genomic_DNA"/>
</dbReference>
<evidence type="ECO:0008006" key="3">
    <source>
        <dbReference type="Google" id="ProtNLM"/>
    </source>
</evidence>
<evidence type="ECO:0000313" key="2">
    <source>
        <dbReference type="Proteomes" id="UP000837857"/>
    </source>
</evidence>
<gene>
    <name evidence="1" type="ORF">IPOD504_LOCUS7924</name>
</gene>
<dbReference type="Proteomes" id="UP000837857">
    <property type="component" value="Chromosome 20"/>
</dbReference>
<reference evidence="1" key="1">
    <citation type="submission" date="2022-03" db="EMBL/GenBank/DDBJ databases">
        <authorList>
            <person name="Martin H S."/>
        </authorList>
    </citation>
    <scope>NUCLEOTIDE SEQUENCE</scope>
</reference>
<proteinExistence type="predicted"/>
<keyword evidence="2" id="KW-1185">Reference proteome</keyword>
<feature type="non-terminal residue" evidence="1">
    <location>
        <position position="1"/>
    </location>
</feature>
<protein>
    <recommendedName>
        <fullName evidence="3">Protein CUSTOS</fullName>
    </recommendedName>
</protein>
<sequence>MTDSSEEEDLSRFQEAVDDSFIQKIIANHDDKFGLVSKETVLDQTPRSQRYLEEATHYNDVKVSKDLQKKIGAKVSEIINRNLKFVNVQDADIENQTVQGGVKLFRDSVGFLTCEEAKDTLTEEHNNLSRRIRNKKFHSYKNIDAMDEAAKLNSVAVSGDYILSKEETKFWKSRRKEKSTA</sequence>
<organism evidence="1 2">
    <name type="scientific">Iphiclides podalirius</name>
    <name type="common">scarce swallowtail</name>
    <dbReference type="NCBI Taxonomy" id="110791"/>
    <lineage>
        <taxon>Eukaryota</taxon>
        <taxon>Metazoa</taxon>
        <taxon>Ecdysozoa</taxon>
        <taxon>Arthropoda</taxon>
        <taxon>Hexapoda</taxon>
        <taxon>Insecta</taxon>
        <taxon>Pterygota</taxon>
        <taxon>Neoptera</taxon>
        <taxon>Endopterygota</taxon>
        <taxon>Lepidoptera</taxon>
        <taxon>Glossata</taxon>
        <taxon>Ditrysia</taxon>
        <taxon>Papilionoidea</taxon>
        <taxon>Papilionidae</taxon>
        <taxon>Papilioninae</taxon>
        <taxon>Iphiclides</taxon>
    </lineage>
</organism>
<accession>A0ABN8ICJ2</accession>